<proteinExistence type="predicted"/>
<protein>
    <submittedName>
        <fullName evidence="1">Ribosomal subunit interface protein</fullName>
    </submittedName>
</protein>
<name>A0A1F5DPC2_9BACT</name>
<organism evidence="1 2">
    <name type="scientific">Candidatus Berkelbacteria bacterium RBG_13_40_8</name>
    <dbReference type="NCBI Taxonomy" id="1797467"/>
    <lineage>
        <taxon>Bacteria</taxon>
        <taxon>Candidatus Berkelbacteria</taxon>
    </lineage>
</organism>
<reference evidence="1 2" key="1">
    <citation type="journal article" date="2016" name="Nat. Commun.">
        <title>Thousands of microbial genomes shed light on interconnected biogeochemical processes in an aquifer system.</title>
        <authorList>
            <person name="Anantharaman K."/>
            <person name="Brown C.T."/>
            <person name="Hug L.A."/>
            <person name="Sharon I."/>
            <person name="Castelle C.J."/>
            <person name="Probst A.J."/>
            <person name="Thomas B.C."/>
            <person name="Singh A."/>
            <person name="Wilkins M.J."/>
            <person name="Karaoz U."/>
            <person name="Brodie E.L."/>
            <person name="Williams K.H."/>
            <person name="Hubbard S.S."/>
            <person name="Banfield J.F."/>
        </authorList>
    </citation>
    <scope>NUCLEOTIDE SEQUENCE [LARGE SCALE GENOMIC DNA]</scope>
</reference>
<accession>A0A1F5DPC2</accession>
<evidence type="ECO:0000313" key="1">
    <source>
        <dbReference type="EMBL" id="OGD56972.1"/>
    </source>
</evidence>
<dbReference type="Proteomes" id="UP000178764">
    <property type="component" value="Unassembled WGS sequence"/>
</dbReference>
<dbReference type="Pfam" id="PF02482">
    <property type="entry name" value="Ribosomal_S30AE"/>
    <property type="match status" value="1"/>
</dbReference>
<evidence type="ECO:0000313" key="2">
    <source>
        <dbReference type="Proteomes" id="UP000178764"/>
    </source>
</evidence>
<dbReference type="NCBIfam" id="TIGR00741">
    <property type="entry name" value="yfiA"/>
    <property type="match status" value="1"/>
</dbReference>
<dbReference type="SUPFAM" id="SSF69754">
    <property type="entry name" value="Ribosome binding protein Y (YfiA homologue)"/>
    <property type="match status" value="1"/>
</dbReference>
<dbReference type="InterPro" id="IPR003489">
    <property type="entry name" value="RHF/RaiA"/>
</dbReference>
<dbReference type="InterPro" id="IPR036567">
    <property type="entry name" value="RHF-like"/>
</dbReference>
<dbReference type="EMBL" id="MEZT01000009">
    <property type="protein sequence ID" value="OGD56972.1"/>
    <property type="molecule type" value="Genomic_DNA"/>
</dbReference>
<comment type="caution">
    <text evidence="1">The sequence shown here is derived from an EMBL/GenBank/DDBJ whole genome shotgun (WGS) entry which is preliminary data.</text>
</comment>
<sequence>MKIIIKGKQYKVDENLQKYILERFHKYESMVQEPAIIEITLSDTLGPKRGLDKVVCITATLPDIKNPIHIEEATSEFKGTIDLIQERLEQQLRKYKDKVKIGSRFPKKYLDAKLQEEKEKEI</sequence>
<gene>
    <name evidence="1" type="ORF">A2V71_03295</name>
</gene>
<dbReference type="AlphaFoldDB" id="A0A1F5DPC2"/>
<dbReference type="Gene3D" id="3.30.160.100">
    <property type="entry name" value="Ribosome hibernation promotion factor-like"/>
    <property type="match status" value="1"/>
</dbReference>